<evidence type="ECO:0000256" key="1">
    <source>
        <dbReference type="ARBA" id="ARBA00022679"/>
    </source>
</evidence>
<protein>
    <recommendedName>
        <fullName evidence="4">Phospholipid/glycerol acyltransferase domain-containing protein</fullName>
    </recommendedName>
</protein>
<dbReference type="RefSeq" id="WP_229917688.1">
    <property type="nucleotide sequence ID" value="NZ_BJMN01000002.1"/>
</dbReference>
<evidence type="ECO:0000313" key="6">
    <source>
        <dbReference type="Proteomes" id="UP000315226"/>
    </source>
</evidence>
<evidence type="ECO:0000259" key="4">
    <source>
        <dbReference type="SMART" id="SM00563"/>
    </source>
</evidence>
<dbReference type="GO" id="GO:0006654">
    <property type="term" value="P:phosphatidic acid biosynthetic process"/>
    <property type="evidence" value="ECO:0007669"/>
    <property type="project" value="TreeGrafter"/>
</dbReference>
<comment type="caution">
    <text evidence="5">The sequence shown here is derived from an EMBL/GenBank/DDBJ whole genome shotgun (WGS) entry which is preliminary data.</text>
</comment>
<proteinExistence type="predicted"/>
<dbReference type="InterPro" id="IPR002123">
    <property type="entry name" value="Plipid/glycerol_acylTrfase"/>
</dbReference>
<gene>
    <name evidence="5" type="ORF">SGA01_02790</name>
</gene>
<name>A0A4Y3RB22_9ACTN</name>
<dbReference type="SUPFAM" id="SSF69593">
    <property type="entry name" value="Glycerol-3-phosphate (1)-acyltransferase"/>
    <property type="match status" value="1"/>
</dbReference>
<feature type="domain" description="Phospholipid/glycerol acyltransferase" evidence="4">
    <location>
        <begin position="30"/>
        <end position="152"/>
    </location>
</feature>
<evidence type="ECO:0000256" key="2">
    <source>
        <dbReference type="ARBA" id="ARBA00023315"/>
    </source>
</evidence>
<feature type="region of interest" description="Disordered" evidence="3">
    <location>
        <begin position="217"/>
        <end position="241"/>
    </location>
</feature>
<dbReference type="Pfam" id="PF01553">
    <property type="entry name" value="Acyltransferase"/>
    <property type="match status" value="1"/>
</dbReference>
<evidence type="ECO:0000313" key="5">
    <source>
        <dbReference type="EMBL" id="GEB54674.1"/>
    </source>
</evidence>
<accession>A0A4Y3RB22</accession>
<dbReference type="SMART" id="SM00563">
    <property type="entry name" value="PlsC"/>
    <property type="match status" value="1"/>
</dbReference>
<evidence type="ECO:0000256" key="3">
    <source>
        <dbReference type="SAM" id="MobiDB-lite"/>
    </source>
</evidence>
<dbReference type="CDD" id="cd07989">
    <property type="entry name" value="LPLAT_AGPAT-like"/>
    <property type="match status" value="1"/>
</dbReference>
<dbReference type="GO" id="GO:0003841">
    <property type="term" value="F:1-acylglycerol-3-phosphate O-acyltransferase activity"/>
    <property type="evidence" value="ECO:0007669"/>
    <property type="project" value="TreeGrafter"/>
</dbReference>
<dbReference type="Proteomes" id="UP000315226">
    <property type="component" value="Unassembled WGS sequence"/>
</dbReference>
<sequence>MLSRLAANLVPFFGRLTVTTDPGTRLEPGSILVVNHTSLADPALVLAALRGRLAVEPVLLAAAGLWRIPLLGRALAREGHVPVHRNSARAAAALDHAAVALASGRHVMLYAEGRIPPRGDAAENPPELFRTGLARLARATGAPVVPIGQAGARRITSGGRTKQIAGVLTAPVRRPGLHVHIGAPIRLPEDVAAATALAHGAVTEAWRTAAGALGEPAALGQGAPRVAPSRPGWRRSVRRRG</sequence>
<feature type="compositionally biased region" description="Basic residues" evidence="3">
    <location>
        <begin position="232"/>
        <end position="241"/>
    </location>
</feature>
<keyword evidence="6" id="KW-1185">Reference proteome</keyword>
<dbReference type="AlphaFoldDB" id="A0A4Y3RB22"/>
<dbReference type="PANTHER" id="PTHR10434">
    <property type="entry name" value="1-ACYL-SN-GLYCEROL-3-PHOSPHATE ACYLTRANSFERASE"/>
    <property type="match status" value="1"/>
</dbReference>
<dbReference type="PANTHER" id="PTHR10434:SF11">
    <property type="entry name" value="1-ACYL-SN-GLYCEROL-3-PHOSPHATE ACYLTRANSFERASE"/>
    <property type="match status" value="1"/>
</dbReference>
<keyword evidence="1" id="KW-0808">Transferase</keyword>
<keyword evidence="2" id="KW-0012">Acyltransferase</keyword>
<dbReference type="EMBL" id="BJMN01000002">
    <property type="protein sequence ID" value="GEB54674.1"/>
    <property type="molecule type" value="Genomic_DNA"/>
</dbReference>
<feature type="compositionally biased region" description="Low complexity" evidence="3">
    <location>
        <begin position="217"/>
        <end position="231"/>
    </location>
</feature>
<organism evidence="5 6">
    <name type="scientific">Streptomyces gardneri</name>
    <dbReference type="NCBI Taxonomy" id="66892"/>
    <lineage>
        <taxon>Bacteria</taxon>
        <taxon>Bacillati</taxon>
        <taxon>Actinomycetota</taxon>
        <taxon>Actinomycetes</taxon>
        <taxon>Kitasatosporales</taxon>
        <taxon>Streptomycetaceae</taxon>
        <taxon>Streptomyces</taxon>
    </lineage>
</organism>
<reference evidence="5 6" key="1">
    <citation type="submission" date="2019-06" db="EMBL/GenBank/DDBJ databases">
        <title>Whole genome shotgun sequence of Streptomyces gardneri NBRC 12865.</title>
        <authorList>
            <person name="Hosoyama A."/>
            <person name="Uohara A."/>
            <person name="Ohji S."/>
            <person name="Ichikawa N."/>
        </authorList>
    </citation>
    <scope>NUCLEOTIDE SEQUENCE [LARGE SCALE GENOMIC DNA]</scope>
    <source>
        <strain evidence="5 6">NBRC 12865</strain>
    </source>
</reference>